<reference evidence="1" key="1">
    <citation type="submission" date="2020-01" db="EMBL/GenBank/DDBJ databases">
        <authorList>
            <person name="Qin S."/>
        </authorList>
    </citation>
    <scope>NUCLEOTIDE SEQUENCE</scope>
    <source>
        <strain evidence="1">CVir17-16-YZ6g</strain>
        <plasmid evidence="1">p17-15-vir-like</plasmid>
    </source>
</reference>
<sequence>MPASAFSPCARKPRQGTSCCISCIASGSAVPSLLARPLQMQGFAGAAILARSQFFYEARRSSRRFSRSGFALKTVQTSFVLLSALRPPVSPLASSAFRRAVVSARHNPVPQSYEPVEVAMYHARQTMLNVEESDRLSFLPDLFGNDFSGRRDAGLCAR</sequence>
<protein>
    <submittedName>
        <fullName evidence="1">Uncharacterized protein</fullName>
    </submittedName>
</protein>
<proteinExistence type="predicted"/>
<organism evidence="1">
    <name type="scientific">Klebsiella pneumoniae</name>
    <dbReference type="NCBI Taxonomy" id="573"/>
    <lineage>
        <taxon>Bacteria</taxon>
        <taxon>Pseudomonadati</taxon>
        <taxon>Pseudomonadota</taxon>
        <taxon>Gammaproteobacteria</taxon>
        <taxon>Enterobacterales</taxon>
        <taxon>Enterobacteriaceae</taxon>
        <taxon>Klebsiella/Raoultella group</taxon>
        <taxon>Klebsiella</taxon>
        <taxon>Klebsiella pneumoniae complex</taxon>
    </lineage>
</organism>
<dbReference type="AlphaFoldDB" id="A0A8B0SQ71"/>
<accession>A0A8B0SQ71</accession>
<name>A0A8B0SQ71_KLEPN</name>
<evidence type="ECO:0000313" key="1">
    <source>
        <dbReference type="EMBL" id="QTX14403.1"/>
    </source>
</evidence>
<dbReference type="EMBL" id="MN956836">
    <property type="protein sequence ID" value="QTX14403.1"/>
    <property type="molecule type" value="Genomic_DNA"/>
</dbReference>
<geneLocation type="plasmid" evidence="1">
    <name>p17-15-vir-like</name>
</geneLocation>
<keyword evidence="1" id="KW-0614">Plasmid</keyword>